<comment type="similarity">
    <text evidence="1">Belongs to the peptidase S28 family.</text>
</comment>
<dbReference type="SUPFAM" id="SSF53474">
    <property type="entry name" value="alpha/beta-Hydrolases"/>
    <property type="match status" value="1"/>
</dbReference>
<evidence type="ECO:0000313" key="7">
    <source>
        <dbReference type="Proteomes" id="UP000613177"/>
    </source>
</evidence>
<protein>
    <submittedName>
        <fullName evidence="6">Uncharacterized protein</fullName>
    </submittedName>
</protein>
<keyword evidence="5" id="KW-0325">Glycoprotein</keyword>
<dbReference type="GO" id="GO:0008239">
    <property type="term" value="F:dipeptidyl-peptidase activity"/>
    <property type="evidence" value="ECO:0007669"/>
    <property type="project" value="TreeGrafter"/>
</dbReference>
<sequence>MVTASSLQKRLIDTHVLKKRFQIHSKNVLAPAEGEVSYPVPNEKYGGFFMKMPLDHFNNTGNNKTFYNKYWVNTDHYKPNGPIILYNVGESAADESAILVTNSTMAQLAEKLNGIIIIMEHRFYGSSGPNVTTFFSHTKEDLETFNTKQALADMAYIVSNIKFHNIIVPPVPQTKVIVYGCSYSGSLAAWAKDTYPNLFFATVSSSAPVQADVDFYKYFDPIINYGPKHCVSSLQGVISYIDNILYNGSTSQVTELKKVFYSQNLLDVTFGQILMGNIAGAWQYGINSTYNEFEEVICKFFPQSEANNIEANLMSYSRYINAYSRSTLCDKKTKALQKCLVETNQTATDLASEFSDDSAAWMWQTCTEFGFFQASPPAKLPSIISRKFSYKTYIDQCQTLFSKVGVPSTPNAAGINNLYKGWNIELNRTIWIDGEWDSWRELSVNSLAMDRKFDTGYSTSIIIPRVTHCLNVAEITEDTPQYLVDVFTQQYQTLYSWLHESV</sequence>
<dbReference type="Pfam" id="PF05577">
    <property type="entry name" value="Peptidase_S28"/>
    <property type="match status" value="1"/>
</dbReference>
<dbReference type="InterPro" id="IPR008758">
    <property type="entry name" value="Peptidase_S28"/>
</dbReference>
<dbReference type="PANTHER" id="PTHR11010">
    <property type="entry name" value="PROTEASE S28 PRO-X CARBOXYPEPTIDASE-RELATED"/>
    <property type="match status" value="1"/>
</dbReference>
<evidence type="ECO:0000256" key="2">
    <source>
        <dbReference type="ARBA" id="ARBA00022670"/>
    </source>
</evidence>
<dbReference type="GO" id="GO:0070008">
    <property type="term" value="F:serine-type exopeptidase activity"/>
    <property type="evidence" value="ECO:0007669"/>
    <property type="project" value="InterPro"/>
</dbReference>
<evidence type="ECO:0000256" key="4">
    <source>
        <dbReference type="ARBA" id="ARBA00022801"/>
    </source>
</evidence>
<dbReference type="AlphaFoldDB" id="A0A8H7SFA2"/>
<keyword evidence="2" id="KW-0645">Protease</keyword>
<dbReference type="Proteomes" id="UP000613177">
    <property type="component" value="Unassembled WGS sequence"/>
</dbReference>
<name>A0A8H7SFA2_9FUNG</name>
<accession>A0A8H7SFA2</accession>
<evidence type="ECO:0000256" key="3">
    <source>
        <dbReference type="ARBA" id="ARBA00022729"/>
    </source>
</evidence>
<proteinExistence type="inferred from homology"/>
<dbReference type="Gene3D" id="3.40.50.1820">
    <property type="entry name" value="alpha/beta hydrolase"/>
    <property type="match status" value="2"/>
</dbReference>
<keyword evidence="4" id="KW-0378">Hydrolase</keyword>
<dbReference type="GO" id="GO:0006508">
    <property type="term" value="P:proteolysis"/>
    <property type="evidence" value="ECO:0007669"/>
    <property type="project" value="UniProtKB-KW"/>
</dbReference>
<reference evidence="6" key="1">
    <citation type="submission" date="2021-01" db="EMBL/GenBank/DDBJ databases">
        <title>Metabolic potential, ecology and presence of endohyphal bacteria is reflected in genomic diversity of Mucoromycotina.</title>
        <authorList>
            <person name="Muszewska A."/>
            <person name="Okrasinska A."/>
            <person name="Steczkiewicz K."/>
            <person name="Drgas O."/>
            <person name="Orlowska M."/>
            <person name="Perlinska-Lenart U."/>
            <person name="Aleksandrzak-Piekarczyk T."/>
            <person name="Szatraj K."/>
            <person name="Zielenkiewicz U."/>
            <person name="Pilsyk S."/>
            <person name="Malc E."/>
            <person name="Mieczkowski P."/>
            <person name="Kruszewska J.S."/>
            <person name="Biernat P."/>
            <person name="Pawlowska J."/>
        </authorList>
    </citation>
    <scope>NUCLEOTIDE SEQUENCE</scope>
    <source>
        <strain evidence="6">WA0000018081</strain>
    </source>
</reference>
<gene>
    <name evidence="6" type="ORF">INT48_005434</name>
</gene>
<dbReference type="InterPro" id="IPR029058">
    <property type="entry name" value="AB_hydrolase_fold"/>
</dbReference>
<dbReference type="PANTHER" id="PTHR11010:SF117">
    <property type="entry name" value="SERINE PROTEASE 16"/>
    <property type="match status" value="1"/>
</dbReference>
<organism evidence="6 7">
    <name type="scientific">Thamnidium elegans</name>
    <dbReference type="NCBI Taxonomy" id="101142"/>
    <lineage>
        <taxon>Eukaryota</taxon>
        <taxon>Fungi</taxon>
        <taxon>Fungi incertae sedis</taxon>
        <taxon>Mucoromycota</taxon>
        <taxon>Mucoromycotina</taxon>
        <taxon>Mucoromycetes</taxon>
        <taxon>Mucorales</taxon>
        <taxon>Mucorineae</taxon>
        <taxon>Mucoraceae</taxon>
        <taxon>Thamnidium</taxon>
    </lineage>
</organism>
<keyword evidence="7" id="KW-1185">Reference proteome</keyword>
<dbReference type="EMBL" id="JAEPRE010000409">
    <property type="protein sequence ID" value="KAG2228580.1"/>
    <property type="molecule type" value="Genomic_DNA"/>
</dbReference>
<evidence type="ECO:0000313" key="6">
    <source>
        <dbReference type="EMBL" id="KAG2228580.1"/>
    </source>
</evidence>
<evidence type="ECO:0000256" key="5">
    <source>
        <dbReference type="ARBA" id="ARBA00023180"/>
    </source>
</evidence>
<keyword evidence="3" id="KW-0732">Signal</keyword>
<evidence type="ECO:0000256" key="1">
    <source>
        <dbReference type="ARBA" id="ARBA00011079"/>
    </source>
</evidence>
<comment type="caution">
    <text evidence="6">The sequence shown here is derived from an EMBL/GenBank/DDBJ whole genome shotgun (WGS) entry which is preliminary data.</text>
</comment>